<name>E8X667_GRATM</name>
<geneLocation type="plasmid" evidence="6 7">
    <name>pACIX901</name>
</geneLocation>
<dbReference type="SUPFAM" id="SSF88659">
    <property type="entry name" value="Sigma3 and sigma4 domains of RNA polymerase sigma factors"/>
    <property type="match status" value="1"/>
</dbReference>
<sequence>MAYLEGVDSVSLQDAVVLEPEESRGVMGVASEAVLDELWRGAEAESVGLSRAEFVGALVRVGEKCGYGLGAGVVAGTAEKERFWRGLQGADLALAQACALGREVAWERFVARFKGPLRRAAVAMTRSSGLGEDLADSLYSELYGLKERDGVRASPLASYSGRGSLMGWLRTTLAQRHVDRHRKTGREEPLEDHEPTSESPDVGHPVYEAALEMAVKLVLGGLGAEERFLLSAYFLDGRTLLEIGGLLRVHEATISRRVKRLTGDVTKRLLKELQARGLSKRAAEEALGTDPRDISVNLRNVLQSSGSGTFSEKTGLR</sequence>
<feature type="compositionally biased region" description="Basic and acidic residues" evidence="5">
    <location>
        <begin position="185"/>
        <end position="196"/>
    </location>
</feature>
<proteinExistence type="inferred from homology"/>
<evidence type="ECO:0000313" key="6">
    <source>
        <dbReference type="EMBL" id="ADW70951.1"/>
    </source>
</evidence>
<dbReference type="InterPro" id="IPR013324">
    <property type="entry name" value="RNA_pol_sigma_r3/r4-like"/>
</dbReference>
<dbReference type="GO" id="GO:0006352">
    <property type="term" value="P:DNA-templated transcription initiation"/>
    <property type="evidence" value="ECO:0007669"/>
    <property type="project" value="InterPro"/>
</dbReference>
<dbReference type="InterPro" id="IPR013325">
    <property type="entry name" value="RNA_pol_sigma_r2"/>
</dbReference>
<dbReference type="PANTHER" id="PTHR43133">
    <property type="entry name" value="RNA POLYMERASE ECF-TYPE SIGMA FACTO"/>
    <property type="match status" value="1"/>
</dbReference>
<dbReference type="Gene3D" id="1.10.1740.10">
    <property type="match status" value="1"/>
</dbReference>
<dbReference type="EMBL" id="CP002481">
    <property type="protein sequence ID" value="ADW70951.1"/>
    <property type="molecule type" value="Genomic_DNA"/>
</dbReference>
<evidence type="ECO:0000256" key="5">
    <source>
        <dbReference type="SAM" id="MobiDB-lite"/>
    </source>
</evidence>
<evidence type="ECO:0000313" key="7">
    <source>
        <dbReference type="Proteomes" id="UP000000343"/>
    </source>
</evidence>
<evidence type="ECO:0000256" key="1">
    <source>
        <dbReference type="ARBA" id="ARBA00010641"/>
    </source>
</evidence>
<keyword evidence="4" id="KW-0804">Transcription</keyword>
<evidence type="ECO:0000256" key="3">
    <source>
        <dbReference type="ARBA" id="ARBA00023082"/>
    </source>
</evidence>
<keyword evidence="6" id="KW-0614">Plasmid</keyword>
<keyword evidence="3" id="KW-0731">Sigma factor</keyword>
<dbReference type="Proteomes" id="UP000000343">
    <property type="component" value="Plasmid pACIX901"/>
</dbReference>
<organism evidence="7">
    <name type="scientific">Granulicella tundricola (strain ATCC BAA-1859 / DSM 23138 / MP5ACTX9)</name>
    <dbReference type="NCBI Taxonomy" id="1198114"/>
    <lineage>
        <taxon>Bacteria</taxon>
        <taxon>Pseudomonadati</taxon>
        <taxon>Acidobacteriota</taxon>
        <taxon>Terriglobia</taxon>
        <taxon>Terriglobales</taxon>
        <taxon>Acidobacteriaceae</taxon>
        <taxon>Granulicella</taxon>
    </lineage>
</organism>
<comment type="similarity">
    <text evidence="1">Belongs to the sigma-70 factor family. ECF subfamily.</text>
</comment>
<keyword evidence="7" id="KW-1185">Reference proteome</keyword>
<reference evidence="7" key="1">
    <citation type="submission" date="2011-01" db="EMBL/GenBank/DDBJ databases">
        <title>Complete sequence of plasmid1 of Acidobacterium sp. MP5ACTX9.</title>
        <authorList>
            <consortium name="US DOE Joint Genome Institute"/>
            <person name="Lucas S."/>
            <person name="Copeland A."/>
            <person name="Lapidus A."/>
            <person name="Cheng J.-F."/>
            <person name="Goodwin L."/>
            <person name="Pitluck S."/>
            <person name="Teshima H."/>
            <person name="Detter J.C."/>
            <person name="Han C."/>
            <person name="Tapia R."/>
            <person name="Land M."/>
            <person name="Hauser L."/>
            <person name="Kyrpides N."/>
            <person name="Ivanova N."/>
            <person name="Ovchinnikova G."/>
            <person name="Pagani I."/>
            <person name="Rawat S.R."/>
            <person name="Mannisto M."/>
            <person name="Haggblom M.M."/>
            <person name="Woyke T."/>
        </authorList>
    </citation>
    <scope>NUCLEOTIDE SEQUENCE [LARGE SCALE GENOMIC DNA]</scope>
    <source>
        <strain evidence="7">MP5ACTX9</strain>
        <plasmid evidence="7">Plasmid pACIX901</plasmid>
    </source>
</reference>
<dbReference type="GO" id="GO:0016987">
    <property type="term" value="F:sigma factor activity"/>
    <property type="evidence" value="ECO:0007669"/>
    <property type="project" value="UniProtKB-KW"/>
</dbReference>
<protein>
    <submittedName>
        <fullName evidence="6">RNA polymerase sigma factor, sigma-70 family</fullName>
    </submittedName>
</protein>
<dbReference type="PANTHER" id="PTHR43133:SF51">
    <property type="entry name" value="RNA POLYMERASE SIGMA FACTOR"/>
    <property type="match status" value="1"/>
</dbReference>
<dbReference type="HOGENOM" id="CLU_859869_0_0_0"/>
<dbReference type="AlphaFoldDB" id="E8X667"/>
<evidence type="ECO:0000256" key="2">
    <source>
        <dbReference type="ARBA" id="ARBA00023015"/>
    </source>
</evidence>
<feature type="region of interest" description="Disordered" evidence="5">
    <location>
        <begin position="178"/>
        <end position="203"/>
    </location>
</feature>
<dbReference type="InterPro" id="IPR039425">
    <property type="entry name" value="RNA_pol_sigma-70-like"/>
</dbReference>
<keyword evidence="2" id="KW-0805">Transcription regulation</keyword>
<gene>
    <name evidence="6" type="ordered locus">AciX9_4171</name>
</gene>
<dbReference type="KEGG" id="acm:AciX9_4171"/>
<evidence type="ECO:0000256" key="4">
    <source>
        <dbReference type="ARBA" id="ARBA00023163"/>
    </source>
</evidence>
<dbReference type="SUPFAM" id="SSF88946">
    <property type="entry name" value="Sigma2 domain of RNA polymerase sigma factors"/>
    <property type="match status" value="1"/>
</dbReference>
<accession>E8X667</accession>